<proteinExistence type="predicted"/>
<evidence type="ECO:0008006" key="7">
    <source>
        <dbReference type="Google" id="ProtNLM"/>
    </source>
</evidence>
<dbReference type="Proteomes" id="UP001144205">
    <property type="component" value="Unassembled WGS sequence"/>
</dbReference>
<evidence type="ECO:0000256" key="3">
    <source>
        <dbReference type="ARBA" id="ARBA00022989"/>
    </source>
</evidence>
<dbReference type="PANTHER" id="PTHR21461">
    <property type="entry name" value="GLYCOSYLTRANSFERASE FAMILY 92 PROTEIN"/>
    <property type="match status" value="1"/>
</dbReference>
<evidence type="ECO:0000256" key="4">
    <source>
        <dbReference type="SAM" id="MobiDB-lite"/>
    </source>
</evidence>
<dbReference type="RefSeq" id="WP_281842621.1">
    <property type="nucleotide sequence ID" value="NZ_BROH01000007.1"/>
</dbReference>
<sequence>MRIIVHIGLPWCGADELQAVLDDKRARLLEQGVLYSGALGRRNHTRLYMAVTDPGHVDPLRFARGFARDAAQARLQRMVAQDIAAEIEKHGPELYVVSAHQLVTLPNRSELERLRDLLAPHSDDITVLAHLDEQARVLLRHYAQAVAEGRTAPLEREIAMATAPDWRKAALAGWADISPATQGFPELQAAPHWLDYARLVERWEAVFGAGKVVLRGYDPERIHSPAITDEIREMLGIGGNIGQAEAPTLPEPHPAATLARWRQTNDVFVKLLATGRVIPRQLWRKLLSEISLPGDPIGPGSLSALSKRFEAGNRALIKAHPGLSDAALKRDRAKGTWHEADPGFGFRATQYAAAFLPRIDQATEEARKAAREAAPAKTEAEKAGAARPEKQGKAPAATGLTPMAEKLLSDRAKENFHHLRGGRFAPHNKIGRVNEEELAAPFTEPAPRALPTGKTGNVIVGCMKNEAPYILEWIAYHRMIGIDNFLIYTNDCTDGTHEMLDRLQDLGIVQHRYNNDWKGKSPQQHALNKALKEDLIENADWVIHIDVDEFINVRVGNGLLTDFLDRVPDATNVAMTWRLFGHNGVETYEDRLVIEQFSSAAPKYCPKPHTTWGFKTMTKNTGAYAKLSCHRPNQLRDSHEQAVKWVNGSGQEMTANYHKKGWRSDLKTIGYDMIQLNHYALRSAESFLVKRQRGRALHVDRSIGLNYWIRMDWGGNRDVTIQRNIPRLRAEMARLLQDEELRRLHDEGVAWHKAKAAELHGTPEFEDLYQQAINTDLTEMERVAFSLALDMES</sequence>
<reference evidence="5" key="1">
    <citation type="journal article" date="2023" name="Int. J. Syst. Evol. Microbiol.">
        <title>Sinisalibacter aestuarii sp. nov., isolated from estuarine sediment of the Arakawa River.</title>
        <authorList>
            <person name="Arafat S.T."/>
            <person name="Hirano S."/>
            <person name="Sato A."/>
            <person name="Takeuchi K."/>
            <person name="Yasuda T."/>
            <person name="Terahara T."/>
            <person name="Hamada M."/>
            <person name="Kobayashi T."/>
        </authorList>
    </citation>
    <scope>NUCLEOTIDE SEQUENCE</scope>
    <source>
        <strain evidence="5">B-399</strain>
    </source>
</reference>
<keyword evidence="6" id="KW-1185">Reference proteome</keyword>
<gene>
    <name evidence="5" type="ORF">STA1M1_24510</name>
</gene>
<feature type="region of interest" description="Disordered" evidence="4">
    <location>
        <begin position="364"/>
        <end position="401"/>
    </location>
</feature>
<dbReference type="Pfam" id="PF13704">
    <property type="entry name" value="Glyco_tranf_2_4"/>
    <property type="match status" value="1"/>
</dbReference>
<feature type="compositionally biased region" description="Basic and acidic residues" evidence="4">
    <location>
        <begin position="378"/>
        <end position="392"/>
    </location>
</feature>
<dbReference type="EMBL" id="BROH01000007">
    <property type="protein sequence ID" value="GKY88582.1"/>
    <property type="molecule type" value="Genomic_DNA"/>
</dbReference>
<keyword evidence="3" id="KW-0472">Membrane</keyword>
<evidence type="ECO:0000256" key="1">
    <source>
        <dbReference type="ARBA" id="ARBA00004167"/>
    </source>
</evidence>
<dbReference type="PANTHER" id="PTHR21461:SF69">
    <property type="entry name" value="GLYCOSYLTRANSFERASE FAMILY 92 PROTEIN"/>
    <property type="match status" value="1"/>
</dbReference>
<evidence type="ECO:0000313" key="5">
    <source>
        <dbReference type="EMBL" id="GKY88582.1"/>
    </source>
</evidence>
<evidence type="ECO:0000313" key="6">
    <source>
        <dbReference type="Proteomes" id="UP001144205"/>
    </source>
</evidence>
<accession>A0ABQ5LWW1</accession>
<keyword evidence="2" id="KW-0812">Transmembrane</keyword>
<evidence type="ECO:0000256" key="2">
    <source>
        <dbReference type="ARBA" id="ARBA00022692"/>
    </source>
</evidence>
<comment type="subcellular location">
    <subcellularLocation>
        <location evidence="1">Membrane</location>
        <topology evidence="1">Single-pass membrane protein</topology>
    </subcellularLocation>
</comment>
<keyword evidence="3" id="KW-1133">Transmembrane helix</keyword>
<protein>
    <recommendedName>
        <fullName evidence="7">Glycosyltransferase family 2 protein</fullName>
    </recommendedName>
</protein>
<organism evidence="5 6">
    <name type="scientific">Sinisalibacter aestuarii</name>
    <dbReference type="NCBI Taxonomy" id="2949426"/>
    <lineage>
        <taxon>Bacteria</taxon>
        <taxon>Pseudomonadati</taxon>
        <taxon>Pseudomonadota</taxon>
        <taxon>Alphaproteobacteria</taxon>
        <taxon>Rhodobacterales</taxon>
        <taxon>Roseobacteraceae</taxon>
        <taxon>Sinisalibacter</taxon>
    </lineage>
</organism>
<comment type="caution">
    <text evidence="5">The sequence shown here is derived from an EMBL/GenBank/DDBJ whole genome shotgun (WGS) entry which is preliminary data.</text>
</comment>
<name>A0ABQ5LWW1_9RHOB</name>